<dbReference type="EMBL" id="KZ613941">
    <property type="protein sequence ID" value="PMD44768.1"/>
    <property type="molecule type" value="Genomic_DNA"/>
</dbReference>
<dbReference type="GO" id="GO:0016020">
    <property type="term" value="C:membrane"/>
    <property type="evidence" value="ECO:0007669"/>
    <property type="project" value="UniProtKB-SubCell"/>
</dbReference>
<dbReference type="PANTHER" id="PTHR42718:SF23">
    <property type="entry name" value="MAJOR FACILITATOR SUPERFAMILY (MFS) PROFILE DOMAIN-CONTAINING PROTEIN"/>
    <property type="match status" value="1"/>
</dbReference>
<evidence type="ECO:0000256" key="5">
    <source>
        <dbReference type="SAM" id="Phobius"/>
    </source>
</evidence>
<evidence type="ECO:0000256" key="3">
    <source>
        <dbReference type="ARBA" id="ARBA00022989"/>
    </source>
</evidence>
<feature type="transmembrane region" description="Helical" evidence="5">
    <location>
        <begin position="116"/>
        <end position="133"/>
    </location>
</feature>
<keyword evidence="3 5" id="KW-1133">Transmembrane helix</keyword>
<evidence type="ECO:0000256" key="4">
    <source>
        <dbReference type="ARBA" id="ARBA00023136"/>
    </source>
</evidence>
<dbReference type="InterPro" id="IPR036259">
    <property type="entry name" value="MFS_trans_sf"/>
</dbReference>
<feature type="transmembrane region" description="Helical" evidence="5">
    <location>
        <begin position="242"/>
        <end position="260"/>
    </location>
</feature>
<proteinExistence type="predicted"/>
<sequence length="499" mass="54197">MHSTSLSYIHNTNVRSLCPAFDIEVEMARSLIASDPDARPKHFRNLLEECLFVFMVMMATASTTFLQGVVVINTATISKDLVMTPAQVTWISAAIGGSFMLFFGKTADLLGRKLQLLAGMAFLSLTSLATAFVPNPISLNILCGFLGLGTAVISPPAIGTLFATYPEGRRRNKAAGALGCGNPIGFILGSVSSGLATKYYSWRASFVVIAIFFALMTVSSFWTMPSTPRIGSLRVELRRFDYLGTVLTVAGFALVSAALTEGPDLGWQSRQVVLMFLFGFICLLGFTTWESYYPFPLLNPVVWKNTTYTLCVLCVFFGYMSFMTNLFWISLYMQSVQQLSSLHIAVRLLPQALVGFIWSYIGQALVSKIPGKIIMGIGGVAYLVGAALQIFVGQDTSYWLLLFPSLCITVIGADFQFIVSNLYISKQMPTQSSLAAGVLQTAMRLAISIGLAISAAVYGIAAGSSAGRADVNLPFEHAYLCSIMFAVASFLFIPFMKIE</sequence>
<feature type="transmembrane region" description="Helical" evidence="5">
    <location>
        <begin position="139"/>
        <end position="163"/>
    </location>
</feature>
<name>A0A2J6S1Z9_HYAVF</name>
<dbReference type="Pfam" id="PF07690">
    <property type="entry name" value="MFS_1"/>
    <property type="match status" value="1"/>
</dbReference>
<dbReference type="PANTHER" id="PTHR42718">
    <property type="entry name" value="MAJOR FACILITATOR SUPERFAMILY MULTIDRUG TRANSPORTER MFSC"/>
    <property type="match status" value="1"/>
</dbReference>
<feature type="transmembrane region" description="Helical" evidence="5">
    <location>
        <begin position="307"/>
        <end position="329"/>
    </location>
</feature>
<feature type="transmembrane region" description="Helical" evidence="5">
    <location>
        <begin position="202"/>
        <end position="222"/>
    </location>
</feature>
<feature type="transmembrane region" description="Helical" evidence="5">
    <location>
        <begin position="84"/>
        <end position="104"/>
    </location>
</feature>
<feature type="transmembrane region" description="Helical" evidence="5">
    <location>
        <begin position="373"/>
        <end position="392"/>
    </location>
</feature>
<feature type="transmembrane region" description="Helical" evidence="5">
    <location>
        <begin position="175"/>
        <end position="196"/>
    </location>
</feature>
<feature type="transmembrane region" description="Helical" evidence="5">
    <location>
        <begin position="51"/>
        <end position="72"/>
    </location>
</feature>
<dbReference type="GO" id="GO:0022857">
    <property type="term" value="F:transmembrane transporter activity"/>
    <property type="evidence" value="ECO:0007669"/>
    <property type="project" value="InterPro"/>
</dbReference>
<evidence type="ECO:0000313" key="8">
    <source>
        <dbReference type="Proteomes" id="UP000235786"/>
    </source>
</evidence>
<dbReference type="AlphaFoldDB" id="A0A2J6S1Z9"/>
<organism evidence="7 8">
    <name type="scientific">Hyaloscypha variabilis (strain UAMH 11265 / GT02V1 / F)</name>
    <name type="common">Meliniomyces variabilis</name>
    <dbReference type="NCBI Taxonomy" id="1149755"/>
    <lineage>
        <taxon>Eukaryota</taxon>
        <taxon>Fungi</taxon>
        <taxon>Dikarya</taxon>
        <taxon>Ascomycota</taxon>
        <taxon>Pezizomycotina</taxon>
        <taxon>Leotiomycetes</taxon>
        <taxon>Helotiales</taxon>
        <taxon>Hyaloscyphaceae</taxon>
        <taxon>Hyaloscypha</taxon>
        <taxon>Hyaloscypha variabilis</taxon>
    </lineage>
</organism>
<dbReference type="InterPro" id="IPR020846">
    <property type="entry name" value="MFS_dom"/>
</dbReference>
<reference evidence="7 8" key="1">
    <citation type="submission" date="2016-04" db="EMBL/GenBank/DDBJ databases">
        <title>A degradative enzymes factory behind the ericoid mycorrhizal symbiosis.</title>
        <authorList>
            <consortium name="DOE Joint Genome Institute"/>
            <person name="Martino E."/>
            <person name="Morin E."/>
            <person name="Grelet G."/>
            <person name="Kuo A."/>
            <person name="Kohler A."/>
            <person name="Daghino S."/>
            <person name="Barry K."/>
            <person name="Choi C."/>
            <person name="Cichocki N."/>
            <person name="Clum A."/>
            <person name="Copeland A."/>
            <person name="Hainaut M."/>
            <person name="Haridas S."/>
            <person name="Labutti K."/>
            <person name="Lindquist E."/>
            <person name="Lipzen A."/>
            <person name="Khouja H.-R."/>
            <person name="Murat C."/>
            <person name="Ohm R."/>
            <person name="Olson A."/>
            <person name="Spatafora J."/>
            <person name="Veneault-Fourrey C."/>
            <person name="Henrissat B."/>
            <person name="Grigoriev I."/>
            <person name="Martin F."/>
            <person name="Perotto S."/>
        </authorList>
    </citation>
    <scope>NUCLEOTIDE SEQUENCE [LARGE SCALE GENOMIC DNA]</scope>
    <source>
        <strain evidence="7 8">F</strain>
    </source>
</reference>
<protein>
    <submittedName>
        <fullName evidence="7">MFS general substrate transporter</fullName>
    </submittedName>
</protein>
<dbReference type="Gene3D" id="1.20.1250.20">
    <property type="entry name" value="MFS general substrate transporter like domains"/>
    <property type="match status" value="1"/>
</dbReference>
<evidence type="ECO:0000259" key="6">
    <source>
        <dbReference type="PROSITE" id="PS50850"/>
    </source>
</evidence>
<dbReference type="PROSITE" id="PS50850">
    <property type="entry name" value="MFS"/>
    <property type="match status" value="1"/>
</dbReference>
<dbReference type="Gene3D" id="1.20.1720.10">
    <property type="entry name" value="Multidrug resistance protein D"/>
    <property type="match status" value="1"/>
</dbReference>
<feature type="domain" description="Major facilitator superfamily (MFS) profile" evidence="6">
    <location>
        <begin position="45"/>
        <end position="499"/>
    </location>
</feature>
<comment type="subcellular location">
    <subcellularLocation>
        <location evidence="1">Membrane</location>
        <topology evidence="1">Multi-pass membrane protein</topology>
    </subcellularLocation>
</comment>
<keyword evidence="2 5" id="KW-0812">Transmembrane</keyword>
<evidence type="ECO:0000256" key="1">
    <source>
        <dbReference type="ARBA" id="ARBA00004141"/>
    </source>
</evidence>
<feature type="transmembrane region" description="Helical" evidence="5">
    <location>
        <begin position="445"/>
        <end position="465"/>
    </location>
</feature>
<keyword evidence="8" id="KW-1185">Reference proteome</keyword>
<dbReference type="Proteomes" id="UP000235786">
    <property type="component" value="Unassembled WGS sequence"/>
</dbReference>
<feature type="transmembrane region" description="Helical" evidence="5">
    <location>
        <begin position="341"/>
        <end position="361"/>
    </location>
</feature>
<feature type="non-terminal residue" evidence="7">
    <location>
        <position position="499"/>
    </location>
</feature>
<accession>A0A2J6S1Z9</accession>
<dbReference type="InterPro" id="IPR011701">
    <property type="entry name" value="MFS"/>
</dbReference>
<dbReference type="OrthoDB" id="2985014at2759"/>
<keyword evidence="4 5" id="KW-0472">Membrane</keyword>
<evidence type="ECO:0000313" key="7">
    <source>
        <dbReference type="EMBL" id="PMD44768.1"/>
    </source>
</evidence>
<feature type="transmembrane region" description="Helical" evidence="5">
    <location>
        <begin position="272"/>
        <end position="295"/>
    </location>
</feature>
<dbReference type="SUPFAM" id="SSF103473">
    <property type="entry name" value="MFS general substrate transporter"/>
    <property type="match status" value="1"/>
</dbReference>
<feature type="transmembrane region" description="Helical" evidence="5">
    <location>
        <begin position="477"/>
        <end position="496"/>
    </location>
</feature>
<gene>
    <name evidence="7" type="ORF">L207DRAFT_420803</name>
</gene>
<evidence type="ECO:0000256" key="2">
    <source>
        <dbReference type="ARBA" id="ARBA00022692"/>
    </source>
</evidence>
<feature type="transmembrane region" description="Helical" evidence="5">
    <location>
        <begin position="398"/>
        <end position="424"/>
    </location>
</feature>